<dbReference type="SUPFAM" id="SSF88723">
    <property type="entry name" value="PIN domain-like"/>
    <property type="match status" value="1"/>
</dbReference>
<dbReference type="HOGENOM" id="CLU_022283_0_0_6"/>
<sequence>MPEQTQITPAKPNDQQTEASTEAKIVSLSNTKLYVLDTNILLHEPLAFTSFKENDVTVPMTVLEELDYIKDSKKDVARDARVSIRAMEDLLHNASPEQMLSGVSMASLGSGESAPTGTFSIFSDLSMPDKQQVFTSNENDNRIINVALHLQAKLAPRQVILVTKDINMRLKAKGAGMSLVEDYRTDQLISDIKYLSKGYHIFEGDFWQNVQRVESHTEGRDTIHNIPRSVLPEAYVNEFLLDESRQFAGVVESITADSLEVLDLGYERIMSRRAWGVSPKNIGQAMAMHALLDPHIDLCILTGPAGSGKTLLALAAALEMIVEKSMYDKIIVTRSTPEIAESIGFLPGTEEEKMAPWLSAITDSLEVLHKNDESTKGSMSYIMEKANIQFKSVNFMRGRSIQNAIVILDESQNLTASQLKTIITRCGEGTKLICCGNLAQIDSNYLSAVTSGLTYIVEKFKNFSGSATFNLDGVVRSRLAEFAEKEL</sequence>
<dbReference type="Proteomes" id="UP000009282">
    <property type="component" value="Chromosome"/>
</dbReference>
<name>G4QJQ6_GLANF</name>
<evidence type="ECO:0000259" key="5">
    <source>
        <dbReference type="Pfam" id="PF02562"/>
    </source>
</evidence>
<dbReference type="InterPro" id="IPR051451">
    <property type="entry name" value="PhoH2-like"/>
</dbReference>
<dbReference type="Pfam" id="PF02562">
    <property type="entry name" value="PhoH"/>
    <property type="match status" value="1"/>
</dbReference>
<dbReference type="RefSeq" id="WP_014107593.1">
    <property type="nucleotide sequence ID" value="NC_016041.1"/>
</dbReference>
<dbReference type="PANTHER" id="PTHR30473:SF2">
    <property type="entry name" value="PIN DOMAIN-CONTAINING PROTEIN"/>
    <property type="match status" value="1"/>
</dbReference>
<dbReference type="AlphaFoldDB" id="G4QJQ6"/>
<comment type="similarity">
    <text evidence="1">Belongs to the PhoH family.</text>
</comment>
<keyword evidence="2" id="KW-0547">Nucleotide-binding</keyword>
<proteinExistence type="inferred from homology"/>
<dbReference type="EMBL" id="CP003060">
    <property type="protein sequence ID" value="AEP28716.1"/>
    <property type="molecule type" value="Genomic_DNA"/>
</dbReference>
<gene>
    <name evidence="7" type="primary">phoH2</name>
    <name evidence="7" type="ordered locus">GNIT_0562</name>
</gene>
<protein>
    <submittedName>
        <fullName evidence="7">PhoH-like protein</fullName>
    </submittedName>
</protein>
<dbReference type="PANTHER" id="PTHR30473">
    <property type="entry name" value="PROTEIN PHOH"/>
    <property type="match status" value="1"/>
</dbReference>
<dbReference type="InterPro" id="IPR029060">
    <property type="entry name" value="PIN-like_dom_sf"/>
</dbReference>
<dbReference type="FunFam" id="3.40.50.300:FF:000013">
    <property type="entry name" value="PhoH family ATPase"/>
    <property type="match status" value="1"/>
</dbReference>
<evidence type="ECO:0000256" key="4">
    <source>
        <dbReference type="ARBA" id="ARBA00046345"/>
    </source>
</evidence>
<evidence type="ECO:0000259" key="6">
    <source>
        <dbReference type="Pfam" id="PF13638"/>
    </source>
</evidence>
<keyword evidence="8" id="KW-1185">Reference proteome</keyword>
<dbReference type="eggNOG" id="COG1875">
    <property type="taxonomic scope" value="Bacteria"/>
</dbReference>
<evidence type="ECO:0000313" key="7">
    <source>
        <dbReference type="EMBL" id="AEP28716.1"/>
    </source>
</evidence>
<dbReference type="STRING" id="1085623.GNIT_0562"/>
<dbReference type="InterPro" id="IPR027417">
    <property type="entry name" value="P-loop_NTPase"/>
</dbReference>
<dbReference type="OrthoDB" id="9766527at2"/>
<evidence type="ECO:0000313" key="8">
    <source>
        <dbReference type="Proteomes" id="UP000009282"/>
    </source>
</evidence>
<dbReference type="Gene3D" id="3.40.50.300">
    <property type="entry name" value="P-loop containing nucleotide triphosphate hydrolases"/>
    <property type="match status" value="1"/>
</dbReference>
<dbReference type="Gene3D" id="3.40.50.1010">
    <property type="entry name" value="5'-nuclease"/>
    <property type="match status" value="1"/>
</dbReference>
<dbReference type="Pfam" id="PF13638">
    <property type="entry name" value="PIN_4"/>
    <property type="match status" value="1"/>
</dbReference>
<evidence type="ECO:0000256" key="3">
    <source>
        <dbReference type="ARBA" id="ARBA00022840"/>
    </source>
</evidence>
<dbReference type="GO" id="GO:0005829">
    <property type="term" value="C:cytosol"/>
    <property type="evidence" value="ECO:0007669"/>
    <property type="project" value="TreeGrafter"/>
</dbReference>
<dbReference type="GO" id="GO:0005524">
    <property type="term" value="F:ATP binding"/>
    <property type="evidence" value="ECO:0007669"/>
    <property type="project" value="UniProtKB-KW"/>
</dbReference>
<accession>G4QJQ6</accession>
<organism evidence="7 8">
    <name type="scientific">Glaciecola nitratireducens (strain JCM 12485 / KCTC 12276 / FR1064)</name>
    <dbReference type="NCBI Taxonomy" id="1085623"/>
    <lineage>
        <taxon>Bacteria</taxon>
        <taxon>Pseudomonadati</taxon>
        <taxon>Pseudomonadota</taxon>
        <taxon>Gammaproteobacteria</taxon>
        <taxon>Alteromonadales</taxon>
        <taxon>Alteromonadaceae</taxon>
        <taxon>Brumicola</taxon>
    </lineage>
</organism>
<evidence type="ECO:0000256" key="1">
    <source>
        <dbReference type="ARBA" id="ARBA00010393"/>
    </source>
</evidence>
<reference evidence="7 8" key="1">
    <citation type="journal article" date="2011" name="J. Bacteriol.">
        <title>Complete genome sequence of seawater bacterium Glaciecola nitratireducens FR1064T.</title>
        <authorList>
            <person name="Bian F."/>
            <person name="Qin Q.L."/>
            <person name="Xie B.B."/>
            <person name="Shu Y.L."/>
            <person name="Zhang X.Y."/>
            <person name="Yu Y."/>
            <person name="Chen B."/>
            <person name="Chen X.L."/>
            <person name="Zhou B.C."/>
            <person name="Zhang Y.Z."/>
        </authorList>
    </citation>
    <scope>NUCLEOTIDE SEQUENCE [LARGE SCALE GENOMIC DNA]</scope>
    <source>
        <strain evidence="8">JCM 12485 / KCTC 12276 / FR1064</strain>
    </source>
</reference>
<feature type="domain" description="PhoH-like protein" evidence="5">
    <location>
        <begin position="277"/>
        <end position="481"/>
    </location>
</feature>
<dbReference type="CDD" id="cd09883">
    <property type="entry name" value="PIN_VapC_PhoHL-ATPase"/>
    <property type="match status" value="1"/>
</dbReference>
<dbReference type="KEGG" id="gni:GNIT_0562"/>
<feature type="domain" description="PIN" evidence="6">
    <location>
        <begin position="34"/>
        <end position="178"/>
    </location>
</feature>
<comment type="similarity">
    <text evidence="4">In the N-terminal section; belongs to the PINc/VapC protein family.</text>
</comment>
<evidence type="ECO:0000256" key="2">
    <source>
        <dbReference type="ARBA" id="ARBA00022741"/>
    </source>
</evidence>
<dbReference type="InterPro" id="IPR002716">
    <property type="entry name" value="PIN_dom"/>
</dbReference>
<dbReference type="SUPFAM" id="SSF52540">
    <property type="entry name" value="P-loop containing nucleoside triphosphate hydrolases"/>
    <property type="match status" value="1"/>
</dbReference>
<keyword evidence="3" id="KW-0067">ATP-binding</keyword>
<dbReference type="InterPro" id="IPR003714">
    <property type="entry name" value="PhoH"/>
</dbReference>